<dbReference type="InterPro" id="IPR012349">
    <property type="entry name" value="Split_barrel_FMN-bd"/>
</dbReference>
<name>A0A316A145_9FIRM</name>
<dbReference type="OrthoDB" id="9794935at2"/>
<dbReference type="AlphaFoldDB" id="A0A316A145"/>
<dbReference type="EMBL" id="UHJJ01000002">
    <property type="protein sequence ID" value="SUQ13212.1"/>
    <property type="molecule type" value="Genomic_DNA"/>
</dbReference>
<dbReference type="RefSeq" id="WP_109709196.1">
    <property type="nucleotide sequence ID" value="NZ_QGDS01000002.1"/>
</dbReference>
<dbReference type="Pfam" id="PF12900">
    <property type="entry name" value="Pyridox_ox_2"/>
    <property type="match status" value="1"/>
</dbReference>
<dbReference type="Proteomes" id="UP000254051">
    <property type="component" value="Unassembled WGS sequence"/>
</dbReference>
<evidence type="ECO:0008006" key="3">
    <source>
        <dbReference type="Google" id="ProtNLM"/>
    </source>
</evidence>
<reference evidence="2" key="1">
    <citation type="submission" date="2017-07" db="EMBL/GenBank/DDBJ databases">
        <authorList>
            <person name="Varghese N."/>
            <person name="Submissions S."/>
        </authorList>
    </citation>
    <scope>NUCLEOTIDE SEQUENCE [LARGE SCALE GENOMIC DNA]</scope>
    <source>
        <strain evidence="2">NLAE-zl-C134</strain>
    </source>
</reference>
<keyword evidence="2" id="KW-1185">Reference proteome</keyword>
<dbReference type="PANTHER" id="PTHR34071">
    <property type="entry name" value="5-NITROIMIDAZOLE ANTIBIOTICS RESISTANCE PROTEIN, NIMA-FAMILY-RELATED PROTEIN-RELATED"/>
    <property type="match status" value="1"/>
</dbReference>
<dbReference type="PANTHER" id="PTHR34071:SF2">
    <property type="entry name" value="FLAVIN-NUCLEOTIDE-BINDING PROTEIN"/>
    <property type="match status" value="1"/>
</dbReference>
<accession>A0A316A145</accession>
<dbReference type="Gene3D" id="2.30.110.10">
    <property type="entry name" value="Electron Transport, Fmn-binding Protein, Chain A"/>
    <property type="match status" value="1"/>
</dbReference>
<organism evidence="1 2">
    <name type="scientific">Faecalicatena contorta</name>
    <dbReference type="NCBI Taxonomy" id="39482"/>
    <lineage>
        <taxon>Bacteria</taxon>
        <taxon>Bacillati</taxon>
        <taxon>Bacillota</taxon>
        <taxon>Clostridia</taxon>
        <taxon>Lachnospirales</taxon>
        <taxon>Lachnospiraceae</taxon>
        <taxon>Faecalicatena</taxon>
    </lineage>
</organism>
<proteinExistence type="predicted"/>
<dbReference type="SUPFAM" id="SSF50475">
    <property type="entry name" value="FMN-binding split barrel"/>
    <property type="match status" value="1"/>
</dbReference>
<sequence>MQYRMKTHMLDRDEIDKLLNEIQTGCLATVNCDGTPYVIPVHFVYLDRAIYIHGLPKGKKIENIKMNPFVSMTVYNMDGLLLDARHNPCDTNTKYQSAIIDGKAVLLEDYKAKAKVLDKIVGKYTPHLADKTLPENMVRGTAVIKIAVNEITGKYYL</sequence>
<evidence type="ECO:0000313" key="1">
    <source>
        <dbReference type="EMBL" id="SUQ13212.1"/>
    </source>
</evidence>
<protein>
    <recommendedName>
        <fullName evidence="3">Pyridoxamine 5'-phosphate oxidase</fullName>
    </recommendedName>
</protein>
<gene>
    <name evidence="1" type="ORF">SAMN05216529_102430</name>
</gene>
<dbReference type="InterPro" id="IPR024747">
    <property type="entry name" value="Pyridox_Oxase-rel"/>
</dbReference>
<evidence type="ECO:0000313" key="2">
    <source>
        <dbReference type="Proteomes" id="UP000254051"/>
    </source>
</evidence>